<comment type="similarity">
    <text evidence="1">Belongs to the GST superfamily. NadH family.</text>
</comment>
<dbReference type="InterPro" id="IPR001853">
    <property type="entry name" value="DSBA-like_thioredoxin_dom"/>
</dbReference>
<accession>A0A1H3HSI8</accession>
<feature type="active site" description="Nucleophile" evidence="2">
    <location>
        <position position="12"/>
    </location>
</feature>
<dbReference type="STRING" id="576131.SAMN05444486_101598"/>
<reference evidence="4 5" key="1">
    <citation type="submission" date="2016-10" db="EMBL/GenBank/DDBJ databases">
        <authorList>
            <person name="de Groot N.N."/>
        </authorList>
    </citation>
    <scope>NUCLEOTIDE SEQUENCE [LARGE SCALE GENOMIC DNA]</scope>
    <source>
        <strain evidence="4 5">DSM 24677</strain>
    </source>
</reference>
<dbReference type="GO" id="GO:0004364">
    <property type="term" value="F:glutathione transferase activity"/>
    <property type="evidence" value="ECO:0007669"/>
    <property type="project" value="TreeGrafter"/>
</dbReference>
<dbReference type="GO" id="GO:0018845">
    <property type="term" value="F:2-hydroxychromene-2-carboxylate isomerase activity"/>
    <property type="evidence" value="ECO:0007669"/>
    <property type="project" value="UniProtKB-UniRule"/>
</dbReference>
<dbReference type="EMBL" id="FNPR01000001">
    <property type="protein sequence ID" value="SDY17734.1"/>
    <property type="molecule type" value="Genomic_DNA"/>
</dbReference>
<dbReference type="GeneID" id="78123400"/>
<dbReference type="CDD" id="cd03022">
    <property type="entry name" value="DsbA_HCCA_Iso"/>
    <property type="match status" value="1"/>
</dbReference>
<dbReference type="GO" id="GO:0006749">
    <property type="term" value="P:glutathione metabolic process"/>
    <property type="evidence" value="ECO:0007669"/>
    <property type="project" value="TreeGrafter"/>
</dbReference>
<evidence type="ECO:0000259" key="3">
    <source>
        <dbReference type="Pfam" id="PF01323"/>
    </source>
</evidence>
<dbReference type="Gene3D" id="3.40.30.10">
    <property type="entry name" value="Glutaredoxin"/>
    <property type="match status" value="1"/>
</dbReference>
<dbReference type="EC" id="5.99.1.4" evidence="1"/>
<dbReference type="Pfam" id="PF01323">
    <property type="entry name" value="DSBA"/>
    <property type="match status" value="1"/>
</dbReference>
<comment type="catalytic activity">
    <reaction evidence="1">
        <text>2-hydroxychromene-2-carboxylate = (3E)-4-(2-hydroxyphenyl)-2-oxobut-3-enoate</text>
        <dbReference type="Rhea" id="RHEA:27401"/>
        <dbReference type="ChEBI" id="CHEBI:59350"/>
        <dbReference type="ChEBI" id="CHEBI:59353"/>
        <dbReference type="EC" id="5.99.1.4"/>
    </reaction>
</comment>
<dbReference type="GO" id="GO:0004602">
    <property type="term" value="F:glutathione peroxidase activity"/>
    <property type="evidence" value="ECO:0007669"/>
    <property type="project" value="TreeGrafter"/>
</dbReference>
<keyword evidence="1 4" id="KW-0413">Isomerase</keyword>
<dbReference type="AlphaFoldDB" id="A0A1H3HSI8"/>
<sequence length="200" mass="21934">MATMNYYFTTLSPWAYLSGLRAEEIAAKHGLTVVYKPLDIMALFSRTGGTAPADRHPARMDYRNQELRRQVKKAGLPMTFPKPAFWPTNPAPSSYAIIAAQEAGGGDLGKLTHSILRACWAEEKDIGDESVVQDCLEAAGFERGLTTSGMLLGAETYARNLEEAVEKGVFGAPFYVLDDGEKFWGQDRLADMDAYLAGDL</sequence>
<gene>
    <name evidence="4" type="ORF">SAMN05444486_101598</name>
</gene>
<organism evidence="4 5">
    <name type="scientific">Lentibacter algarum</name>
    <dbReference type="NCBI Taxonomy" id="576131"/>
    <lineage>
        <taxon>Bacteria</taxon>
        <taxon>Pseudomonadati</taxon>
        <taxon>Pseudomonadota</taxon>
        <taxon>Alphaproteobacteria</taxon>
        <taxon>Rhodobacterales</taxon>
        <taxon>Roseobacteraceae</taxon>
        <taxon>Lentibacter</taxon>
    </lineage>
</organism>
<dbReference type="PIRSF" id="PIRSF006386">
    <property type="entry name" value="HCCAis_GSTk"/>
    <property type="match status" value="1"/>
</dbReference>
<evidence type="ECO:0000313" key="4">
    <source>
        <dbReference type="EMBL" id="SDY17734.1"/>
    </source>
</evidence>
<protein>
    <recommendedName>
        <fullName evidence="1">2-hydroxychromene-2-carboxylate isomerase</fullName>
        <ecNumber evidence="1">5.99.1.4</ecNumber>
    </recommendedName>
</protein>
<proteinExistence type="inferred from homology"/>
<dbReference type="InterPro" id="IPR051924">
    <property type="entry name" value="GST_Kappa/NadH"/>
</dbReference>
<dbReference type="OrthoDB" id="5244108at2"/>
<dbReference type="InterPro" id="IPR044087">
    <property type="entry name" value="NahD-like"/>
</dbReference>
<dbReference type="Proteomes" id="UP000199026">
    <property type="component" value="Unassembled WGS sequence"/>
</dbReference>
<dbReference type="PANTHER" id="PTHR42943">
    <property type="entry name" value="GLUTATHIONE S-TRANSFERASE KAPPA"/>
    <property type="match status" value="1"/>
</dbReference>
<evidence type="ECO:0000256" key="2">
    <source>
        <dbReference type="PIRSR" id="PIRSR006386-1"/>
    </source>
</evidence>
<dbReference type="GO" id="GO:1901170">
    <property type="term" value="P:naphthalene catabolic process"/>
    <property type="evidence" value="ECO:0007669"/>
    <property type="project" value="InterPro"/>
</dbReference>
<keyword evidence="5" id="KW-1185">Reference proteome</keyword>
<dbReference type="SUPFAM" id="SSF52833">
    <property type="entry name" value="Thioredoxin-like"/>
    <property type="match status" value="1"/>
</dbReference>
<feature type="domain" description="DSBA-like thioredoxin" evidence="3">
    <location>
        <begin position="5"/>
        <end position="196"/>
    </location>
</feature>
<evidence type="ECO:0000256" key="1">
    <source>
        <dbReference type="PIRNR" id="PIRNR006386"/>
    </source>
</evidence>
<dbReference type="InterPro" id="IPR036249">
    <property type="entry name" value="Thioredoxin-like_sf"/>
</dbReference>
<dbReference type="PANTHER" id="PTHR42943:SF13">
    <property type="entry name" value="GLUTATHIONE S-TRANSFERASE KAPPA-RELATED"/>
    <property type="match status" value="1"/>
</dbReference>
<dbReference type="RefSeq" id="WP_089887709.1">
    <property type="nucleotide sequence ID" value="NZ_CALBNM010000019.1"/>
</dbReference>
<name>A0A1H3HSI8_9RHOB</name>
<evidence type="ECO:0000313" key="5">
    <source>
        <dbReference type="Proteomes" id="UP000199026"/>
    </source>
</evidence>
<dbReference type="InterPro" id="IPR014440">
    <property type="entry name" value="HCCAis_GSTk"/>
</dbReference>